<accession>A0A348AHP2</accession>
<dbReference type="KEGG" id="mana:MAMMFC1_01244"/>
<dbReference type="RefSeq" id="WP_126307391.1">
    <property type="nucleotide sequence ID" value="NZ_AP018449.1"/>
</dbReference>
<keyword evidence="1" id="KW-0812">Transmembrane</keyword>
<protein>
    <recommendedName>
        <fullName evidence="4">DUF4446 domain-containing protein</fullName>
    </recommendedName>
</protein>
<sequence length="172" mass="19414">MNTEITEEIRILIINNLPYVILGITALIIVALIIFISLNIKIEKLNKRYRKMMRGMEGSNLEQLLMTNVEEVRQALNTVARLSEDVKRLEEVCRQSIQHVGIVRFNAFADTGSDLSFAIALLDRKKNGIIISSIYGRNESRIYAKPVQAGESTYYLSGEEKEALHKALGKSS</sequence>
<keyword evidence="1" id="KW-1133">Transmembrane helix</keyword>
<feature type="transmembrane region" description="Helical" evidence="1">
    <location>
        <begin position="20"/>
        <end position="42"/>
    </location>
</feature>
<evidence type="ECO:0008006" key="4">
    <source>
        <dbReference type="Google" id="ProtNLM"/>
    </source>
</evidence>
<dbReference type="Pfam" id="PF14584">
    <property type="entry name" value="DUF4446"/>
    <property type="match status" value="1"/>
</dbReference>
<dbReference type="Proteomes" id="UP000276437">
    <property type="component" value="Chromosome"/>
</dbReference>
<organism evidence="2 3">
    <name type="scientific">Methylomusa anaerophila</name>
    <dbReference type="NCBI Taxonomy" id="1930071"/>
    <lineage>
        <taxon>Bacteria</taxon>
        <taxon>Bacillati</taxon>
        <taxon>Bacillota</taxon>
        <taxon>Negativicutes</taxon>
        <taxon>Selenomonadales</taxon>
        <taxon>Sporomusaceae</taxon>
        <taxon>Methylomusa</taxon>
    </lineage>
</organism>
<name>A0A348AHP2_9FIRM</name>
<evidence type="ECO:0000313" key="2">
    <source>
        <dbReference type="EMBL" id="BBB90590.1"/>
    </source>
</evidence>
<reference evidence="2 3" key="1">
    <citation type="journal article" date="2018" name="Int. J. Syst. Evol. Microbiol.">
        <title>Methylomusa anaerophila gen. nov., sp. nov., an anaerobic methanol-utilizing bacterium isolated from a microbial fuel cell.</title>
        <authorList>
            <person name="Amano N."/>
            <person name="Yamamuro A."/>
            <person name="Miyahara M."/>
            <person name="Kouzuma A."/>
            <person name="Abe T."/>
            <person name="Watanabe K."/>
        </authorList>
    </citation>
    <scope>NUCLEOTIDE SEQUENCE [LARGE SCALE GENOMIC DNA]</scope>
    <source>
        <strain evidence="2 3">MMFC1</strain>
    </source>
</reference>
<keyword evidence="1" id="KW-0472">Membrane</keyword>
<keyword evidence="3" id="KW-1185">Reference proteome</keyword>
<dbReference type="InterPro" id="IPR027981">
    <property type="entry name" value="DUF4446"/>
</dbReference>
<dbReference type="EMBL" id="AP018449">
    <property type="protein sequence ID" value="BBB90590.1"/>
    <property type="molecule type" value="Genomic_DNA"/>
</dbReference>
<gene>
    <name evidence="2" type="ORF">MAMMFC1_01244</name>
</gene>
<proteinExistence type="predicted"/>
<evidence type="ECO:0000256" key="1">
    <source>
        <dbReference type="SAM" id="Phobius"/>
    </source>
</evidence>
<dbReference type="OrthoDB" id="5244042at2"/>
<evidence type="ECO:0000313" key="3">
    <source>
        <dbReference type="Proteomes" id="UP000276437"/>
    </source>
</evidence>
<dbReference type="AlphaFoldDB" id="A0A348AHP2"/>